<dbReference type="InterPro" id="IPR022385">
    <property type="entry name" value="Rhs_assc_core"/>
</dbReference>
<dbReference type="GO" id="GO:0005737">
    <property type="term" value="C:cytoplasm"/>
    <property type="evidence" value="ECO:0007669"/>
    <property type="project" value="InterPro"/>
</dbReference>
<dbReference type="InterPro" id="IPR006530">
    <property type="entry name" value="YD"/>
</dbReference>
<comment type="subcellular location">
    <subcellularLocation>
        <location evidence="1">Secreted</location>
    </subcellularLocation>
</comment>
<protein>
    <recommendedName>
        <fullName evidence="10">Type IV secretion protein Rhs</fullName>
    </recommendedName>
</protein>
<dbReference type="InterPro" id="IPR031325">
    <property type="entry name" value="RHS_repeat"/>
</dbReference>
<evidence type="ECO:0000256" key="4">
    <source>
        <dbReference type="ARBA" id="ARBA00023026"/>
    </source>
</evidence>
<keyword evidence="5" id="KW-0175">Coiled coil</keyword>
<dbReference type="Proteomes" id="UP000321922">
    <property type="component" value="Unassembled WGS sequence"/>
</dbReference>
<dbReference type="Pfam" id="PF13517">
    <property type="entry name" value="FG-GAP_3"/>
    <property type="match status" value="1"/>
</dbReference>
<keyword evidence="4" id="KW-0843">Virulence</keyword>
<evidence type="ECO:0000256" key="2">
    <source>
        <dbReference type="ARBA" id="ARBA00022525"/>
    </source>
</evidence>
<dbReference type="RefSeq" id="WP_050567405.1">
    <property type="nucleotide sequence ID" value="NZ_BAOJ01000102.1"/>
</dbReference>
<comment type="caution">
    <text evidence="8">The sequence shown here is derived from an EMBL/GenBank/DDBJ whole genome shotgun (WGS) entry which is preliminary data.</text>
</comment>
<proteinExistence type="predicted"/>
<keyword evidence="6" id="KW-1133">Transmembrane helix</keyword>
<dbReference type="SUPFAM" id="SSF69318">
    <property type="entry name" value="Integrin alpha N-terminal domain"/>
    <property type="match status" value="1"/>
</dbReference>
<keyword evidence="9" id="KW-1185">Reference proteome</keyword>
<dbReference type="EMBL" id="BJXJ01000066">
    <property type="protein sequence ID" value="GEM77575.1"/>
    <property type="molecule type" value="Genomic_DNA"/>
</dbReference>
<dbReference type="Pfam" id="PF03534">
    <property type="entry name" value="SpvB"/>
    <property type="match status" value="1"/>
</dbReference>
<feature type="transmembrane region" description="Helical" evidence="6">
    <location>
        <begin position="2143"/>
        <end position="2162"/>
    </location>
</feature>
<dbReference type="InterPro" id="IPR003284">
    <property type="entry name" value="Sal_SpvB"/>
</dbReference>
<keyword evidence="3 7" id="KW-0732">Signal</keyword>
<keyword evidence="6" id="KW-0812">Transmembrane</keyword>
<evidence type="ECO:0000256" key="6">
    <source>
        <dbReference type="SAM" id="Phobius"/>
    </source>
</evidence>
<feature type="signal peptide" evidence="7">
    <location>
        <begin position="1"/>
        <end position="18"/>
    </location>
</feature>
<evidence type="ECO:0000313" key="8">
    <source>
        <dbReference type="EMBL" id="GEM77575.1"/>
    </source>
</evidence>
<dbReference type="InterPro" id="IPR013517">
    <property type="entry name" value="FG-GAP"/>
</dbReference>
<dbReference type="OrthoDB" id="9815414at2"/>
<accession>A0A511QJQ9</accession>
<evidence type="ECO:0000313" key="9">
    <source>
        <dbReference type="Proteomes" id="UP000321922"/>
    </source>
</evidence>
<feature type="chain" id="PRO_5021768523" description="Type IV secretion protein Rhs" evidence="7">
    <location>
        <begin position="19"/>
        <end position="2447"/>
    </location>
</feature>
<dbReference type="PANTHER" id="PTHR32305:SF15">
    <property type="entry name" value="PROTEIN RHSA-RELATED"/>
    <property type="match status" value="1"/>
</dbReference>
<keyword evidence="6" id="KW-0472">Membrane</keyword>
<sequence>MSRIWLLILFVCSFTLQALEVGTLPGEVVVQSGSANYEIPIQAPTGRGGNTPQLALSYSSNNSSGGIIGSGFYLAGLPAVSRCGSMASLDGKIRAVQYDDQDNFCIDGSRLIITGGQQAKNGSTYRPYMEDYSKVVLTKNASDTNSQFTLYTKSGDVMTFGKKLDDSNWLLTRIDDRTGKNPIYYHYNDFGQIQSVTYDIFEVRFVYGQVQTVDPNHTIQTFFNKFDGQVHKGNIQLDKIEIKARGQLKNYYKIRREPGLHNSYTRYMYITLCDANNSCLNETRFKWKGSSSRDDKFKIKSLGDTQWFIDINKDGWTDLCQKYKDGLVRCSLLSKDRDVDSVEVDFDLKAELNAKADTSWAQWVDVKGNSKPQYCRMLDKELRCYEFEVVSGKGVIKTQKYPMLDMSTKKEWIWAFDFNGDGRPDICRKNSKNQLICSTNKNGKSFSQSHVFDGITWGKSSETWWADIDGNGFQDLCSITNGAKLSCTRFNAGEIVGGKNQIIPITDFGYKERRWWLDVNGDGAEDFCRGTGKKKSGPGSNMTCSLGSLKNISRFDNDIVIKDIDWGQGHQLWLSDRDGKMNFCTTYKSFRNRDILDCKNIFSEWSDHSMGPQIKWIVDLNDDQQLDSCTYIKNDGEVSCGTIGHDKLRLSEVINGLGFKTEIKYAHHKDIGTPQWPEPLSYPYVPSNPNALLVSELRSYKSITGVDPKEYNGVITQYQYGPSRVHMQGEGHSGFAWVKQIQQNTYSMNRGDVNKNDAKGREIHYRTDFPYAQRVKTAKEYLLPSLPDDKKWDFQRYGTLLNQADTEYGSKSTGKNGQLIQISTQQANQALANNEFGYFEQYTYQGKTYLKVPDTFVPIAGEIMVPLLLPSNQVYELTGKSATDNISGSYTIYEAKLVNLNQSQLNHVLPHLKQKSGHWYINDANHDGRLDVANVPQLGKKRLSVFQTKETSKSYGLDGKLLSTVETSHGRFDEYGNIGLVEVKTTGTNPVTLRSETFTQKTESDYSNHPSRWILGRLNQSSVTHIAPNGQQEKRTSRFSYDSVTGFLKEEIIEPGHKLQVIKRYARNAEGEVESSSITGWANAQKGSETRTNKVSKSYRDATVEVRSTNSLGFTSRVVTNRITNKSSKFDINGIESQIESDKFGRTTRSRTQSTSGFIDSFTKYYPTNSNQCSPHTQSLAAYCVINQTAGLGQSIVYYDNLQRELRVATLGQDNKWIYKDTTYNQNGQVHKVSRPYFKGETPQYSITHYDRLGRITSVSEPGPAGEKDSWVRFSYGPFSVTETDALGRKKTTYQNAMGWKIKVVQPEGASIEKTYSPMGKLLKAKGADGATIVNQYDGLGNKIATQDPDLGSWTYQYNAFGELLTQTDAKKQTTSMTYDVLGRMVSRSTQTHSTVNGKKQTSTETENWVYDQYKGQSWKGALVRETKPGYTKNIFYNGLGQVSLEQVMTREHTFSRQFTYNKFGQVKEETRPDAFKLHYDYDSATGINTGVWGTKNQTTTQFSEAEYRQVIQPLINEAAVKARSYLSKAGELSKQIKYYENRAREYQQLKDQVEHLSGGTAEMYTTAYGKALEVFLGPNGERYLKVPDNFVLIAQDIAIPLYAPPAFHLKLEGNTVSKISIEEWKRIESSLTDSNKTVFYGDFDASGQAGITEVPVGRDDPLYDSQMRSQFDRLQHLADEIQRIEFVKNDLHQQATNYIAAASQLVSLAKQTQYIANRFNIMGQDSLKAKGELEDIKNQVAAGRIYYWKLSNLDAEGRISAELYGNGLENLYDYNEATGQLLNITTKSGTKSIRALHYVYDRMDNVKRRTDLINDIDDYYSYDNLDRLSSNTLKGLGGKHRQNPLFNKTYSVAYNRAGNISHKSDVGNYVYADKAHVHAVTKAGSKQYAYDANGNMLSGDGRQFVWNGFNKPTQITKGSQWVKFSYDVNHNRYFKQNQDGDKTWYLGKAYERIDRANGEVEHKQFINGGGKLVAVNVHRKKSNSAGKTASFDRQVRYLHSDALGSHDLVTDTWGNVVDRKSFDAWGKERYFEWQKGPNYFEQDSYVNRGYTGHEQVDEVGLIHMNARMYDATLGRFISADSYVQSPNNSQSFNRYSYVQNNPMKYTDPSGHFLKKLFKKVGRALKKIGGMLKKIGRFVRENAFQIGLMIVGIYAPWVAFAIRTTYATMTGGLRGLVSTLATAALYNVVGSNFPVGSFGSSAWAIKTVAHGVAGGISSVMQGGKFGEGFASAAVAQAFSPYIDETIDDKNLGISGERIAAAAVIGGVTSHLTGGKFANGAAMGAMARMFNDEHALKKAKNTAKNWVLRGEHKYTHFSEAVCLESSSCTREALVDALNTYGTYPGQDKPFIPGQSFMADANIPGPWGEDHINTYAIYDSNGAQIGIQNHTLSNHILHPGYVDRTIVNHNGWFYIKTVGGGSGPFGGINNTLDNLVWGPVNSNVINRFR</sequence>
<dbReference type="Gene3D" id="2.180.10.10">
    <property type="entry name" value="RHS repeat-associated core"/>
    <property type="match status" value="2"/>
</dbReference>
<reference evidence="8 9" key="1">
    <citation type="submission" date="2019-07" db="EMBL/GenBank/DDBJ databases">
        <title>Whole genome shotgun sequence of Vibrio sagamiensis NBRC 104589.</title>
        <authorList>
            <person name="Hosoyama A."/>
            <person name="Uohara A."/>
            <person name="Ohji S."/>
            <person name="Ichikawa N."/>
        </authorList>
    </citation>
    <scope>NUCLEOTIDE SEQUENCE [LARGE SCALE GENOMIC DNA]</scope>
    <source>
        <strain evidence="8 9">NBRC 104589</strain>
    </source>
</reference>
<feature type="coiled-coil region" evidence="5">
    <location>
        <begin position="1530"/>
        <end position="1557"/>
    </location>
</feature>
<evidence type="ECO:0000256" key="5">
    <source>
        <dbReference type="SAM" id="Coils"/>
    </source>
</evidence>
<evidence type="ECO:0000256" key="1">
    <source>
        <dbReference type="ARBA" id="ARBA00004613"/>
    </source>
</evidence>
<organism evidence="8 9">
    <name type="scientific">Vibrio sagamiensis NBRC 104589</name>
    <dbReference type="NCBI Taxonomy" id="1219064"/>
    <lineage>
        <taxon>Bacteria</taxon>
        <taxon>Pseudomonadati</taxon>
        <taxon>Pseudomonadota</taxon>
        <taxon>Gammaproteobacteria</taxon>
        <taxon>Vibrionales</taxon>
        <taxon>Vibrionaceae</taxon>
        <taxon>Vibrio</taxon>
    </lineage>
</organism>
<keyword evidence="2" id="KW-0964">Secreted</keyword>
<dbReference type="GO" id="GO:0005576">
    <property type="term" value="C:extracellular region"/>
    <property type="evidence" value="ECO:0007669"/>
    <property type="project" value="UniProtKB-SubCell"/>
</dbReference>
<dbReference type="PANTHER" id="PTHR32305">
    <property type="match status" value="1"/>
</dbReference>
<evidence type="ECO:0008006" key="10">
    <source>
        <dbReference type="Google" id="ProtNLM"/>
    </source>
</evidence>
<name>A0A511QJQ9_9VIBR</name>
<evidence type="ECO:0000256" key="3">
    <source>
        <dbReference type="ARBA" id="ARBA00022729"/>
    </source>
</evidence>
<dbReference type="Pfam" id="PF05593">
    <property type="entry name" value="RHS_repeat"/>
    <property type="match status" value="1"/>
</dbReference>
<evidence type="ECO:0000256" key="7">
    <source>
        <dbReference type="SAM" id="SignalP"/>
    </source>
</evidence>
<gene>
    <name evidence="8" type="ORF">VSA01S_36870</name>
</gene>
<dbReference type="InterPro" id="IPR028994">
    <property type="entry name" value="Integrin_alpha_N"/>
</dbReference>
<dbReference type="NCBIfam" id="TIGR01643">
    <property type="entry name" value="YD_repeat_2x"/>
    <property type="match status" value="1"/>
</dbReference>
<dbReference type="NCBIfam" id="TIGR03696">
    <property type="entry name" value="Rhs_assc_core"/>
    <property type="match status" value="1"/>
</dbReference>
<dbReference type="InterPro" id="IPR050708">
    <property type="entry name" value="T6SS_VgrG/RHS"/>
</dbReference>